<name>A0AAV1WG19_LUPLU</name>
<protein>
    <recommendedName>
        <fullName evidence="3">RNase H type-1 domain-containing protein</fullName>
    </recommendedName>
</protein>
<dbReference type="AlphaFoldDB" id="A0AAV1WG19"/>
<sequence length="492" mass="54912">MRLYLPHILNYTSLRRFKSHKGNKSGLTRQLLGRLFLKHFLIHLRSGKIGKRKIAFLSIRRKKEGAARPGKRTKYALVSEKQPGNPVTRAILSFTNATRPNLRNLDLAVGNKSAICLTNLFVCSYSDPINREWMPGKPGERMGWSSYRYYRIGLYILYYSHATSGPFQARECRDWQVQIVHVLREGNRCADFLARMGSSQLEQFMPWESPSRLLVSPSRASVAKRLAAAPAKLRQQPLPSSIPSLTAPSLCAPFSSKPEGNDKIKNRSAPSLCAMQEVPWLIEVNQSAMFSLIALPIDRLQKASPGEQQDELCLTVDESLYSDAFKSLQLCDPASLGIPGVKPMTGIDEVIPRSGKEARLADLEFLNPISLVLYYYYNGALARLHPKLKPASPPSIPFSESAPLEICLSKASEPKPGREEGVWMAARQGYEVVRPKRVQILQRVREASYPKPFLPGLLLLIKQTGSRALSTLLAIIDSEMNEVASLQSRGLG</sequence>
<dbReference type="EMBL" id="CAXHTB010000006">
    <property type="protein sequence ID" value="CAL0308092.1"/>
    <property type="molecule type" value="Genomic_DNA"/>
</dbReference>
<dbReference type="Proteomes" id="UP001497480">
    <property type="component" value="Unassembled WGS sequence"/>
</dbReference>
<evidence type="ECO:0000313" key="2">
    <source>
        <dbReference type="Proteomes" id="UP001497480"/>
    </source>
</evidence>
<evidence type="ECO:0008006" key="3">
    <source>
        <dbReference type="Google" id="ProtNLM"/>
    </source>
</evidence>
<reference evidence="1 2" key="1">
    <citation type="submission" date="2024-03" db="EMBL/GenBank/DDBJ databases">
        <authorList>
            <person name="Martinez-Hernandez J."/>
        </authorList>
    </citation>
    <scope>NUCLEOTIDE SEQUENCE [LARGE SCALE GENOMIC DNA]</scope>
</reference>
<accession>A0AAV1WG19</accession>
<comment type="caution">
    <text evidence="1">The sequence shown here is derived from an EMBL/GenBank/DDBJ whole genome shotgun (WGS) entry which is preliminary data.</text>
</comment>
<gene>
    <name evidence="1" type="ORF">LLUT_LOCUS9152</name>
</gene>
<evidence type="ECO:0000313" key="1">
    <source>
        <dbReference type="EMBL" id="CAL0308092.1"/>
    </source>
</evidence>
<organism evidence="1 2">
    <name type="scientific">Lupinus luteus</name>
    <name type="common">European yellow lupine</name>
    <dbReference type="NCBI Taxonomy" id="3873"/>
    <lineage>
        <taxon>Eukaryota</taxon>
        <taxon>Viridiplantae</taxon>
        <taxon>Streptophyta</taxon>
        <taxon>Embryophyta</taxon>
        <taxon>Tracheophyta</taxon>
        <taxon>Spermatophyta</taxon>
        <taxon>Magnoliopsida</taxon>
        <taxon>eudicotyledons</taxon>
        <taxon>Gunneridae</taxon>
        <taxon>Pentapetalae</taxon>
        <taxon>rosids</taxon>
        <taxon>fabids</taxon>
        <taxon>Fabales</taxon>
        <taxon>Fabaceae</taxon>
        <taxon>Papilionoideae</taxon>
        <taxon>50 kb inversion clade</taxon>
        <taxon>genistoids sensu lato</taxon>
        <taxon>core genistoids</taxon>
        <taxon>Genisteae</taxon>
        <taxon>Lupinus</taxon>
    </lineage>
</organism>
<proteinExistence type="predicted"/>
<keyword evidence="2" id="KW-1185">Reference proteome</keyword>